<dbReference type="Proteomes" id="UP000051373">
    <property type="component" value="Unassembled WGS sequence"/>
</dbReference>
<protein>
    <submittedName>
        <fullName evidence="2">Uncharacterized protein</fullName>
    </submittedName>
</protein>
<dbReference type="STRING" id="1703779.AMJ83_03845"/>
<comment type="caution">
    <text evidence="2">The sequence shown here is derived from an EMBL/GenBank/DDBJ whole genome shotgun (WGS) entry which is preliminary data.</text>
</comment>
<name>A0A0S8FVK4_UNCW3</name>
<dbReference type="AlphaFoldDB" id="A0A0S8FVK4"/>
<evidence type="ECO:0000256" key="1">
    <source>
        <dbReference type="SAM" id="Phobius"/>
    </source>
</evidence>
<dbReference type="EMBL" id="LJUJ01000005">
    <property type="protein sequence ID" value="KPK64138.1"/>
    <property type="molecule type" value="Genomic_DNA"/>
</dbReference>
<accession>A0A0S8FVK4</accession>
<gene>
    <name evidence="2" type="ORF">AMJ83_03845</name>
</gene>
<feature type="transmembrane region" description="Helical" evidence="1">
    <location>
        <begin position="32"/>
        <end position="58"/>
    </location>
</feature>
<evidence type="ECO:0000313" key="2">
    <source>
        <dbReference type="EMBL" id="KPK64138.1"/>
    </source>
</evidence>
<keyword evidence="1" id="KW-1133">Transmembrane helix</keyword>
<keyword evidence="1" id="KW-0472">Membrane</keyword>
<keyword evidence="1" id="KW-0812">Transmembrane</keyword>
<organism evidence="2 3">
    <name type="scientific">candidate division WOR_3 bacterium SM23_42</name>
    <dbReference type="NCBI Taxonomy" id="1703779"/>
    <lineage>
        <taxon>Bacteria</taxon>
        <taxon>Bacteria division WOR-3</taxon>
    </lineage>
</organism>
<sequence>MGVDANSDHILDVTAELTIPLQGNRPAKGNEIVLVPIITLSVLRIVIWSFGFICYFGFGIWDFFEECILA</sequence>
<reference evidence="2 3" key="1">
    <citation type="journal article" date="2015" name="Microbiome">
        <title>Genomic resolution of linkages in carbon, nitrogen, and sulfur cycling among widespread estuary sediment bacteria.</title>
        <authorList>
            <person name="Baker B.J."/>
            <person name="Lazar C.S."/>
            <person name="Teske A.P."/>
            <person name="Dick G.J."/>
        </authorList>
    </citation>
    <scope>NUCLEOTIDE SEQUENCE [LARGE SCALE GENOMIC DNA]</scope>
    <source>
        <strain evidence="2">SM23_42</strain>
    </source>
</reference>
<evidence type="ECO:0000313" key="3">
    <source>
        <dbReference type="Proteomes" id="UP000051373"/>
    </source>
</evidence>
<proteinExistence type="predicted"/>